<keyword evidence="7" id="KW-0663">Pyridoxal phosphate</keyword>
<evidence type="ECO:0000256" key="7">
    <source>
        <dbReference type="ARBA" id="ARBA00022898"/>
    </source>
</evidence>
<evidence type="ECO:0000259" key="12">
    <source>
        <dbReference type="Pfam" id="PF09084"/>
    </source>
</evidence>
<dbReference type="AlphaFoldDB" id="A0A9W6KTF1"/>
<name>A0A9W6KTF1_9ACTN</name>
<keyword evidence="9" id="KW-0408">Iron</keyword>
<dbReference type="Gene3D" id="3.40.190.10">
    <property type="entry name" value="Periplasmic binding protein-like II"/>
    <property type="match status" value="2"/>
</dbReference>
<evidence type="ECO:0000256" key="10">
    <source>
        <dbReference type="ARBA" id="ARBA00033171"/>
    </source>
</evidence>
<proteinExistence type="inferred from homology"/>
<evidence type="ECO:0000256" key="2">
    <source>
        <dbReference type="ARBA" id="ARBA00004948"/>
    </source>
</evidence>
<feature type="domain" description="SsuA/THI5-like" evidence="12">
    <location>
        <begin position="52"/>
        <end position="261"/>
    </location>
</feature>
<reference evidence="13" key="1">
    <citation type="journal article" date="2014" name="Int. J. Syst. Evol. Microbiol.">
        <title>Complete genome sequence of Corynebacterium casei LMG S-19264T (=DSM 44701T), isolated from a smear-ripened cheese.</title>
        <authorList>
            <consortium name="US DOE Joint Genome Institute (JGI-PGF)"/>
            <person name="Walter F."/>
            <person name="Albersmeier A."/>
            <person name="Kalinowski J."/>
            <person name="Ruckert C."/>
        </authorList>
    </citation>
    <scope>NUCLEOTIDE SEQUENCE</scope>
    <source>
        <strain evidence="13">VKM Ac-1321</strain>
    </source>
</reference>
<evidence type="ECO:0000256" key="8">
    <source>
        <dbReference type="ARBA" id="ARBA00022977"/>
    </source>
</evidence>
<keyword evidence="6" id="KW-0479">Metal-binding</keyword>
<reference evidence="13" key="2">
    <citation type="submission" date="2023-01" db="EMBL/GenBank/DDBJ databases">
        <authorList>
            <person name="Sun Q."/>
            <person name="Evtushenko L."/>
        </authorList>
    </citation>
    <scope>NUCLEOTIDE SEQUENCE</scope>
    <source>
        <strain evidence="13">VKM Ac-1321</strain>
    </source>
</reference>
<gene>
    <name evidence="13" type="ORF">GCM10017581_090650</name>
</gene>
<evidence type="ECO:0000256" key="3">
    <source>
        <dbReference type="ARBA" id="ARBA00009406"/>
    </source>
</evidence>
<dbReference type="InterPro" id="IPR027939">
    <property type="entry name" value="NMT1/THI5"/>
</dbReference>
<comment type="subunit">
    <text evidence="4">Homodimer.</text>
</comment>
<protein>
    <recommendedName>
        <fullName evidence="10">Thiamine pyrimidine synthase</fullName>
    </recommendedName>
</protein>
<evidence type="ECO:0000256" key="11">
    <source>
        <dbReference type="ARBA" id="ARBA00048179"/>
    </source>
</evidence>
<dbReference type="Proteomes" id="UP001143480">
    <property type="component" value="Unassembled WGS sequence"/>
</dbReference>
<evidence type="ECO:0000256" key="4">
    <source>
        <dbReference type="ARBA" id="ARBA00011738"/>
    </source>
</evidence>
<dbReference type="RefSeq" id="WP_271190092.1">
    <property type="nucleotide sequence ID" value="NZ_BSFP01000092.1"/>
</dbReference>
<organism evidence="13 14">
    <name type="scientific">Dactylosporangium matsuzakiense</name>
    <dbReference type="NCBI Taxonomy" id="53360"/>
    <lineage>
        <taxon>Bacteria</taxon>
        <taxon>Bacillati</taxon>
        <taxon>Actinomycetota</taxon>
        <taxon>Actinomycetes</taxon>
        <taxon>Micromonosporales</taxon>
        <taxon>Micromonosporaceae</taxon>
        <taxon>Dactylosporangium</taxon>
    </lineage>
</organism>
<keyword evidence="8" id="KW-0784">Thiamine biosynthesis</keyword>
<evidence type="ECO:0000256" key="5">
    <source>
        <dbReference type="ARBA" id="ARBA00022679"/>
    </source>
</evidence>
<keyword evidence="14" id="KW-1185">Reference proteome</keyword>
<dbReference type="PANTHER" id="PTHR31528">
    <property type="entry name" value="4-AMINO-5-HYDROXYMETHYL-2-METHYLPYRIMIDINE PHOSPHATE SYNTHASE THI11-RELATED"/>
    <property type="match status" value="1"/>
</dbReference>
<sequence length="333" mass="34464">MLASALAVVLIGVAGCSSDSKSDPTPAAQNKAPDKVTYLTAFGAVGRDAFAWVAQEKGYFKEAGLDVDIQLGAATGENLKGLASGKAQFANLDLIGAWILAGKGEYKDFRAIAAIHQQTLVSIVALEGGGITAPKDLEGKKLGAATGSVNQLLFPGYAKLAGIDPTKIQWVNAQPAQLPALLAGGQVQALSTFLIGSKGIEKAAGGKKSVVLPYSKYLGDLYGNGIITTSKIAKENPDLAKRFRDASLKALKYTIEHPDDAAQILKKAQPAADVTAAIGEITLMTPYVTSGSAIGVMDQERVARAIATLQASELIPAGLTPDSVVDFSITPKA</sequence>
<keyword evidence="5" id="KW-0808">Transferase</keyword>
<comment type="function">
    <text evidence="1">Responsible for the formation of the pyrimidine heterocycle in the thiamine biosynthesis pathway. Catalyzes the formation of hydroxymethylpyrimidine phosphate (HMP-P) from histidine and pyridoxal phosphate (PLP). The protein uses PLP and the active site histidine to form HMP-P, generating an inactive enzyme. The enzyme can only undergo a single turnover, which suggests it is a suicide enzyme.</text>
</comment>
<dbReference type="GO" id="GO:0016740">
    <property type="term" value="F:transferase activity"/>
    <property type="evidence" value="ECO:0007669"/>
    <property type="project" value="UniProtKB-KW"/>
</dbReference>
<evidence type="ECO:0000256" key="6">
    <source>
        <dbReference type="ARBA" id="ARBA00022723"/>
    </source>
</evidence>
<dbReference type="GO" id="GO:0046872">
    <property type="term" value="F:metal ion binding"/>
    <property type="evidence" value="ECO:0007669"/>
    <property type="project" value="UniProtKB-KW"/>
</dbReference>
<evidence type="ECO:0000313" key="13">
    <source>
        <dbReference type="EMBL" id="GLL07313.1"/>
    </source>
</evidence>
<comment type="pathway">
    <text evidence="2">Cofactor biosynthesis; thiamine diphosphate biosynthesis.</text>
</comment>
<dbReference type="Pfam" id="PF09084">
    <property type="entry name" value="NMT1"/>
    <property type="match status" value="1"/>
</dbReference>
<evidence type="ECO:0000313" key="14">
    <source>
        <dbReference type="Proteomes" id="UP001143480"/>
    </source>
</evidence>
<comment type="catalytic activity">
    <reaction evidence="11">
        <text>N(6)-(pyridoxal phosphate)-L-lysyl-[4-amino-5-hydroxymethyl-2-methylpyrimidine phosphate synthase] + L-histidyl-[4-amino-5-hydroxymethyl-2-methylpyrimidine phosphate synthase] + 2 Fe(3+) + 4 H2O = L-lysyl-[4-amino-5-hydroxymethyl-2-methylpyrimidine phosphate synthase] + (2S)-2-amino-5-hydroxy-4-oxopentanoyl-[4-amino-5-hydroxymethyl-2-methylpyrimidine phosphate synthase] + 4-amino-2-methyl-5-(phosphooxymethyl)pyrimidine + 3-oxopropanoate + 2 Fe(2+) + 2 H(+)</text>
        <dbReference type="Rhea" id="RHEA:65756"/>
        <dbReference type="Rhea" id="RHEA-COMP:16892"/>
        <dbReference type="Rhea" id="RHEA-COMP:16893"/>
        <dbReference type="Rhea" id="RHEA-COMP:16894"/>
        <dbReference type="Rhea" id="RHEA-COMP:16895"/>
        <dbReference type="ChEBI" id="CHEBI:15377"/>
        <dbReference type="ChEBI" id="CHEBI:15378"/>
        <dbReference type="ChEBI" id="CHEBI:29033"/>
        <dbReference type="ChEBI" id="CHEBI:29034"/>
        <dbReference type="ChEBI" id="CHEBI:29969"/>
        <dbReference type="ChEBI" id="CHEBI:29979"/>
        <dbReference type="ChEBI" id="CHEBI:33190"/>
        <dbReference type="ChEBI" id="CHEBI:58354"/>
        <dbReference type="ChEBI" id="CHEBI:143915"/>
        <dbReference type="ChEBI" id="CHEBI:157692"/>
    </reaction>
    <physiologicalReaction direction="left-to-right" evidence="11">
        <dbReference type="Rhea" id="RHEA:65757"/>
    </physiologicalReaction>
</comment>
<dbReference type="PANTHER" id="PTHR31528:SF1">
    <property type="entry name" value="4-AMINO-5-HYDROXYMETHYL-2-METHYLPYRIMIDINE PHOSPHATE SYNTHASE THI11-RELATED"/>
    <property type="match status" value="1"/>
</dbReference>
<accession>A0A9W6KTF1</accession>
<comment type="caution">
    <text evidence="13">The sequence shown here is derived from an EMBL/GenBank/DDBJ whole genome shotgun (WGS) entry which is preliminary data.</text>
</comment>
<dbReference type="SUPFAM" id="SSF53850">
    <property type="entry name" value="Periplasmic binding protein-like II"/>
    <property type="match status" value="1"/>
</dbReference>
<comment type="similarity">
    <text evidence="3">Belongs to the NMT1/THI5 family.</text>
</comment>
<dbReference type="InterPro" id="IPR015168">
    <property type="entry name" value="SsuA/THI5"/>
</dbReference>
<dbReference type="GO" id="GO:0009228">
    <property type="term" value="P:thiamine biosynthetic process"/>
    <property type="evidence" value="ECO:0007669"/>
    <property type="project" value="UniProtKB-KW"/>
</dbReference>
<evidence type="ECO:0000256" key="1">
    <source>
        <dbReference type="ARBA" id="ARBA00003469"/>
    </source>
</evidence>
<dbReference type="EMBL" id="BSFP01000092">
    <property type="protein sequence ID" value="GLL07313.1"/>
    <property type="molecule type" value="Genomic_DNA"/>
</dbReference>
<evidence type="ECO:0000256" key="9">
    <source>
        <dbReference type="ARBA" id="ARBA00023004"/>
    </source>
</evidence>